<evidence type="ECO:0000313" key="2">
    <source>
        <dbReference type="Proteomes" id="UP000037035"/>
    </source>
</evidence>
<evidence type="ECO:0000313" key="1">
    <source>
        <dbReference type="EMBL" id="KNZ47874.1"/>
    </source>
</evidence>
<protein>
    <submittedName>
        <fullName evidence="1">Uncharacterized protein</fullName>
    </submittedName>
</protein>
<keyword evidence="2" id="KW-1185">Reference proteome</keyword>
<dbReference type="VEuPathDB" id="FungiDB:VP01_6073g1"/>
<sequence length="69" mass="7765">MAIPMNISLVKNIIKVKSTHDSSKLIMPAKKMAEKLKKYVKNHQFIFDHLGVNISASKSLTKIKASKEI</sequence>
<dbReference type="AlphaFoldDB" id="A0A0L6UH55"/>
<dbReference type="EMBL" id="LAVV01011356">
    <property type="protein sequence ID" value="KNZ47874.1"/>
    <property type="molecule type" value="Genomic_DNA"/>
</dbReference>
<dbReference type="Proteomes" id="UP000037035">
    <property type="component" value="Unassembled WGS sequence"/>
</dbReference>
<accession>A0A0L6UH55</accession>
<gene>
    <name evidence="1" type="ORF">VP01_6073g1</name>
</gene>
<proteinExistence type="predicted"/>
<organism evidence="1 2">
    <name type="scientific">Puccinia sorghi</name>
    <dbReference type="NCBI Taxonomy" id="27349"/>
    <lineage>
        <taxon>Eukaryota</taxon>
        <taxon>Fungi</taxon>
        <taxon>Dikarya</taxon>
        <taxon>Basidiomycota</taxon>
        <taxon>Pucciniomycotina</taxon>
        <taxon>Pucciniomycetes</taxon>
        <taxon>Pucciniales</taxon>
        <taxon>Pucciniaceae</taxon>
        <taxon>Puccinia</taxon>
    </lineage>
</organism>
<comment type="caution">
    <text evidence="1">The sequence shown here is derived from an EMBL/GenBank/DDBJ whole genome shotgun (WGS) entry which is preliminary data.</text>
</comment>
<reference evidence="1 2" key="1">
    <citation type="submission" date="2015-08" db="EMBL/GenBank/DDBJ databases">
        <title>Next Generation Sequencing and Analysis of the Genome of Puccinia sorghi L Schw, the Causal Agent of Maize Common Rust.</title>
        <authorList>
            <person name="Rochi L."/>
            <person name="Burguener G."/>
            <person name="Darino M."/>
            <person name="Turjanski A."/>
            <person name="Kreff E."/>
            <person name="Dieguez M.J."/>
            <person name="Sacco F."/>
        </authorList>
    </citation>
    <scope>NUCLEOTIDE SEQUENCE [LARGE SCALE GENOMIC DNA]</scope>
    <source>
        <strain evidence="1 2">RO10H11247</strain>
    </source>
</reference>
<name>A0A0L6UH55_9BASI</name>